<reference evidence="2" key="1">
    <citation type="journal article" date="2011" name="PLoS Genet.">
        <title>Genomic analysis of the necrotrophic fungal pathogens Sclerotinia sclerotiorum and Botrytis cinerea.</title>
        <authorList>
            <person name="Amselem J."/>
            <person name="Cuomo C.A."/>
            <person name="van Kan J.A."/>
            <person name="Viaud M."/>
            <person name="Benito E.P."/>
            <person name="Couloux A."/>
            <person name="Coutinho P.M."/>
            <person name="de Vries R.P."/>
            <person name="Dyer P.S."/>
            <person name="Fillinger S."/>
            <person name="Fournier E."/>
            <person name="Gout L."/>
            <person name="Hahn M."/>
            <person name="Kohn L."/>
            <person name="Lapalu N."/>
            <person name="Plummer K.M."/>
            <person name="Pradier J.M."/>
            <person name="Quevillon E."/>
            <person name="Sharon A."/>
            <person name="Simon A."/>
            <person name="ten Have A."/>
            <person name="Tudzynski B."/>
            <person name="Tudzynski P."/>
            <person name="Wincker P."/>
            <person name="Andrew M."/>
            <person name="Anthouard V."/>
            <person name="Beever R.E."/>
            <person name="Beffa R."/>
            <person name="Benoit I."/>
            <person name="Bouzid O."/>
            <person name="Brault B."/>
            <person name="Chen Z."/>
            <person name="Choquer M."/>
            <person name="Collemare J."/>
            <person name="Cotton P."/>
            <person name="Danchin E.G."/>
            <person name="Da Silva C."/>
            <person name="Gautier A."/>
            <person name="Giraud C."/>
            <person name="Giraud T."/>
            <person name="Gonzalez C."/>
            <person name="Grossetete S."/>
            <person name="Guldener U."/>
            <person name="Henrissat B."/>
            <person name="Howlett B.J."/>
            <person name="Kodira C."/>
            <person name="Kretschmer M."/>
            <person name="Lappartient A."/>
            <person name="Leroch M."/>
            <person name="Levis C."/>
            <person name="Mauceli E."/>
            <person name="Neuveglise C."/>
            <person name="Oeser B."/>
            <person name="Pearson M."/>
            <person name="Poulain J."/>
            <person name="Poussereau N."/>
            <person name="Quesneville H."/>
            <person name="Rascle C."/>
            <person name="Schumacher J."/>
            <person name="Segurens B."/>
            <person name="Sexton A."/>
            <person name="Silva E."/>
            <person name="Sirven C."/>
            <person name="Soanes D.M."/>
            <person name="Talbot N.J."/>
            <person name="Templeton M."/>
            <person name="Yandava C."/>
            <person name="Yarden O."/>
            <person name="Zeng Q."/>
            <person name="Rollins J.A."/>
            <person name="Lebrun M.H."/>
            <person name="Dickman M."/>
        </authorList>
    </citation>
    <scope>NUCLEOTIDE SEQUENCE [LARGE SCALE GENOMIC DNA]</scope>
    <source>
        <strain evidence="2">T4</strain>
    </source>
</reference>
<protein>
    <submittedName>
        <fullName evidence="1">Uncharacterized protein</fullName>
    </submittedName>
</protein>
<organism evidence="1 2">
    <name type="scientific">Botryotinia fuckeliana (strain T4)</name>
    <name type="common">Noble rot fungus</name>
    <name type="synonym">Botrytis cinerea</name>
    <dbReference type="NCBI Taxonomy" id="999810"/>
    <lineage>
        <taxon>Eukaryota</taxon>
        <taxon>Fungi</taxon>
        <taxon>Dikarya</taxon>
        <taxon>Ascomycota</taxon>
        <taxon>Pezizomycotina</taxon>
        <taxon>Leotiomycetes</taxon>
        <taxon>Helotiales</taxon>
        <taxon>Sclerotiniaceae</taxon>
        <taxon>Botrytis</taxon>
    </lineage>
</organism>
<name>G2YTA5_BOTF4</name>
<proteinExistence type="predicted"/>
<dbReference type="Proteomes" id="UP000008177">
    <property type="component" value="Unplaced contigs"/>
</dbReference>
<sequence>MASSNKIASADDTHFHILPSSFSVKRQAGISIPISVHHQDYDESSTPHYESFYSVCSSTLHKPSLRAPSLPFSSYFIYEVFFTWDLNSKNPLFRPRWGWQSRYRKLIPLDRLFTHAAYIKSGTDVLSQIACM</sequence>
<accession>G2YTA5</accession>
<dbReference type="HOGENOM" id="CLU_1916773_0_0_1"/>
<dbReference type="EMBL" id="FQ790352">
    <property type="protein sequence ID" value="CCD55009.1"/>
    <property type="molecule type" value="Genomic_DNA"/>
</dbReference>
<evidence type="ECO:0000313" key="2">
    <source>
        <dbReference type="Proteomes" id="UP000008177"/>
    </source>
</evidence>
<gene>
    <name evidence="1" type="ORF">BofuT4_P162980.1</name>
</gene>
<dbReference type="AlphaFoldDB" id="G2YTA5"/>
<dbReference type="InParanoid" id="G2YTA5"/>
<evidence type="ECO:0000313" key="1">
    <source>
        <dbReference type="EMBL" id="CCD55009.1"/>
    </source>
</evidence>